<dbReference type="SMART" id="SM00256">
    <property type="entry name" value="FBOX"/>
    <property type="match status" value="1"/>
</dbReference>
<evidence type="ECO:0000256" key="1">
    <source>
        <dbReference type="SAM" id="MobiDB-lite"/>
    </source>
</evidence>
<reference evidence="3 4" key="1">
    <citation type="submission" date="2020-06" db="EMBL/GenBank/DDBJ databases">
        <title>WGS assembly of Ceratodon purpureus strain R40.</title>
        <authorList>
            <person name="Carey S.B."/>
            <person name="Jenkins J."/>
            <person name="Shu S."/>
            <person name="Lovell J.T."/>
            <person name="Sreedasyam A."/>
            <person name="Maumus F."/>
            <person name="Tiley G.P."/>
            <person name="Fernandez-Pozo N."/>
            <person name="Barry K."/>
            <person name="Chen C."/>
            <person name="Wang M."/>
            <person name="Lipzen A."/>
            <person name="Daum C."/>
            <person name="Saski C.A."/>
            <person name="Payton A.C."/>
            <person name="Mcbreen J.C."/>
            <person name="Conrad R.E."/>
            <person name="Kollar L.M."/>
            <person name="Olsson S."/>
            <person name="Huttunen S."/>
            <person name="Landis J.B."/>
            <person name="Wickett N.J."/>
            <person name="Johnson M.G."/>
            <person name="Rensing S.A."/>
            <person name="Grimwood J."/>
            <person name="Schmutz J."/>
            <person name="Mcdaniel S.F."/>
        </authorList>
    </citation>
    <scope>NUCLEOTIDE SEQUENCE [LARGE SCALE GENOMIC DNA]</scope>
    <source>
        <strain evidence="3 4">R40</strain>
    </source>
</reference>
<evidence type="ECO:0000259" key="2">
    <source>
        <dbReference type="SMART" id="SM00256"/>
    </source>
</evidence>
<accession>A0A8T0GG98</accession>
<dbReference type="InterPro" id="IPR001810">
    <property type="entry name" value="F-box_dom"/>
</dbReference>
<name>A0A8T0GG98_CERPU</name>
<proteinExistence type="predicted"/>
<dbReference type="Gene3D" id="1.20.1280.50">
    <property type="match status" value="1"/>
</dbReference>
<gene>
    <name evidence="3" type="ORF">KC19_11G122100</name>
</gene>
<feature type="region of interest" description="Disordered" evidence="1">
    <location>
        <begin position="182"/>
        <end position="208"/>
    </location>
</feature>
<dbReference type="SUPFAM" id="SSF81383">
    <property type="entry name" value="F-box domain"/>
    <property type="match status" value="1"/>
</dbReference>
<dbReference type="Proteomes" id="UP000822688">
    <property type="component" value="Chromosome 11"/>
</dbReference>
<feature type="domain" description="F-box" evidence="2">
    <location>
        <begin position="240"/>
        <end position="279"/>
    </location>
</feature>
<comment type="caution">
    <text evidence="3">The sequence shown here is derived from an EMBL/GenBank/DDBJ whole genome shotgun (WGS) entry which is preliminary data.</text>
</comment>
<dbReference type="Pfam" id="PF12937">
    <property type="entry name" value="F-box-like"/>
    <property type="match status" value="1"/>
</dbReference>
<dbReference type="CDD" id="cd09917">
    <property type="entry name" value="F-box_SF"/>
    <property type="match status" value="1"/>
</dbReference>
<dbReference type="InterPro" id="IPR036047">
    <property type="entry name" value="F-box-like_dom_sf"/>
</dbReference>
<protein>
    <recommendedName>
        <fullName evidence="2">F-box domain-containing protein</fullName>
    </recommendedName>
</protein>
<sequence length="371" mass="41476">MVAPRPKVAASRYWLRARSGNRNGGKIIVSVDSLYNIFKDNRVRTRRSDSTTGNTPASANALIAPTMPALRKSARLFNKRAALLRCTRGVPQYWLRTRSKRTNRSVLVSVKSLYPPDDDKNVGSCSGGIGRRKSARLFEKRAASLLSCRTGRPDPIQRRNAKFKRKRKHICWLYKGTPSAGSAHTKANPVGQGDHLSRGLKSECSPESKDGGADVNYCSSKRAVSEHSCRPVLQRLTDLGEEDLLQSILEKLPPATLLQAARVCRSWARLCESAFKEECHRKGWSLPRLPRGATPTFPWRSLYYRHACRACGKVGEFFVRKTLNGNFQFLLCGGCIRLPDVRDRLVQYSIDLYGVTGKLLVPSINMSRNAT</sequence>
<evidence type="ECO:0000313" key="3">
    <source>
        <dbReference type="EMBL" id="KAG0557344.1"/>
    </source>
</evidence>
<dbReference type="EMBL" id="CM026432">
    <property type="protein sequence ID" value="KAG0557344.1"/>
    <property type="molecule type" value="Genomic_DNA"/>
</dbReference>
<keyword evidence="4" id="KW-1185">Reference proteome</keyword>
<evidence type="ECO:0000313" key="4">
    <source>
        <dbReference type="Proteomes" id="UP000822688"/>
    </source>
</evidence>
<organism evidence="3 4">
    <name type="scientific">Ceratodon purpureus</name>
    <name type="common">Fire moss</name>
    <name type="synonym">Dicranum purpureum</name>
    <dbReference type="NCBI Taxonomy" id="3225"/>
    <lineage>
        <taxon>Eukaryota</taxon>
        <taxon>Viridiplantae</taxon>
        <taxon>Streptophyta</taxon>
        <taxon>Embryophyta</taxon>
        <taxon>Bryophyta</taxon>
        <taxon>Bryophytina</taxon>
        <taxon>Bryopsida</taxon>
        <taxon>Dicranidae</taxon>
        <taxon>Pseudoditrichales</taxon>
        <taxon>Ditrichaceae</taxon>
        <taxon>Ceratodon</taxon>
    </lineage>
</organism>
<feature type="compositionally biased region" description="Basic and acidic residues" evidence="1">
    <location>
        <begin position="195"/>
        <end position="208"/>
    </location>
</feature>
<dbReference type="AlphaFoldDB" id="A0A8T0GG98"/>